<evidence type="ECO:0000313" key="4">
    <source>
        <dbReference type="Proteomes" id="UP001642487"/>
    </source>
</evidence>
<dbReference type="Pfam" id="PF00300">
    <property type="entry name" value="His_Phos_1"/>
    <property type="match status" value="1"/>
</dbReference>
<dbReference type="CDD" id="cd07067">
    <property type="entry name" value="HP_PGM_like"/>
    <property type="match status" value="1"/>
</dbReference>
<dbReference type="Proteomes" id="UP001642487">
    <property type="component" value="Chromosome 7"/>
</dbReference>
<dbReference type="InterPro" id="IPR013078">
    <property type="entry name" value="His_Pase_superF_clade-1"/>
</dbReference>
<name>A0ABP0YYA7_9ROSI</name>
<dbReference type="InterPro" id="IPR029033">
    <property type="entry name" value="His_PPase_superfam"/>
</dbReference>
<feature type="compositionally biased region" description="Polar residues" evidence="2">
    <location>
        <begin position="43"/>
        <end position="53"/>
    </location>
</feature>
<evidence type="ECO:0000313" key="3">
    <source>
        <dbReference type="EMBL" id="CAK9325532.1"/>
    </source>
</evidence>
<sequence>MNSKKQSTEGREERRHHTTAPPPPPTAPASLVKAIGSYRSVTSTNGSISASSHGRTRTRAAANSMAAQSTRSFPRPAINESLSVSSLTSTHIIIYRYRSFCFSFFRNVSKRFATATRLSSPPPPPLRASSRPSSSSVVCTFSRFSDMDATAGLSLYPSHPTKTIHLVRHAQVLHNAAGDKDANKYQSFDCFDAQLTSLGWKQVGNLRRHVKSCGLSKRIELVITSPLFRTMQTAVGAFGGEVHSDDMNAPPLMVENAGESNCPAISSLNCPPFLAVELCREHLGVNPCDKRRTISECRSLFPAIDFSMIEQDEDILWRPDIRETNDEVADRGLIFLKWLWTRKEKEIAIVSHCGFLFHVLSVFGNDCHRSIEDEICKQFANCELRSFVLVDWSMKGSESSTTNFPRQLPKRVDLPSDVAAEKHPRRELQMKMWVEEDTTWHHIEKQRLLIIFVFSSLGALILQQCFS</sequence>
<protein>
    <recommendedName>
        <fullName evidence="5">Phosphoglycerate mutase-like protein 1</fullName>
    </recommendedName>
</protein>
<comment type="similarity">
    <text evidence="1">Belongs to the phosphoglycerate mutase family.</text>
</comment>
<feature type="region of interest" description="Disordered" evidence="2">
    <location>
        <begin position="1"/>
        <end position="29"/>
    </location>
</feature>
<evidence type="ECO:0000256" key="1">
    <source>
        <dbReference type="ARBA" id="ARBA00038362"/>
    </source>
</evidence>
<evidence type="ECO:0008006" key="5">
    <source>
        <dbReference type="Google" id="ProtNLM"/>
    </source>
</evidence>
<evidence type="ECO:0000256" key="2">
    <source>
        <dbReference type="SAM" id="MobiDB-lite"/>
    </source>
</evidence>
<reference evidence="3 4" key="1">
    <citation type="submission" date="2024-03" db="EMBL/GenBank/DDBJ databases">
        <authorList>
            <person name="Gkanogiannis A."/>
            <person name="Becerra Lopez-Lavalle L."/>
        </authorList>
    </citation>
    <scope>NUCLEOTIDE SEQUENCE [LARGE SCALE GENOMIC DNA]</scope>
</reference>
<dbReference type="SMART" id="SM00855">
    <property type="entry name" value="PGAM"/>
    <property type="match status" value="1"/>
</dbReference>
<dbReference type="PANTHER" id="PTHR48100:SF1">
    <property type="entry name" value="HISTIDINE PHOSPHATASE FAMILY PROTEIN-RELATED"/>
    <property type="match status" value="1"/>
</dbReference>
<organism evidence="3 4">
    <name type="scientific">Citrullus colocynthis</name>
    <name type="common">colocynth</name>
    <dbReference type="NCBI Taxonomy" id="252529"/>
    <lineage>
        <taxon>Eukaryota</taxon>
        <taxon>Viridiplantae</taxon>
        <taxon>Streptophyta</taxon>
        <taxon>Embryophyta</taxon>
        <taxon>Tracheophyta</taxon>
        <taxon>Spermatophyta</taxon>
        <taxon>Magnoliopsida</taxon>
        <taxon>eudicotyledons</taxon>
        <taxon>Gunneridae</taxon>
        <taxon>Pentapetalae</taxon>
        <taxon>rosids</taxon>
        <taxon>fabids</taxon>
        <taxon>Cucurbitales</taxon>
        <taxon>Cucurbitaceae</taxon>
        <taxon>Benincaseae</taxon>
        <taxon>Citrullus</taxon>
    </lineage>
</organism>
<gene>
    <name evidence="3" type="ORF">CITCOLO1_LOCUS17796</name>
</gene>
<proteinExistence type="inferred from homology"/>
<feature type="region of interest" description="Disordered" evidence="2">
    <location>
        <begin position="43"/>
        <end position="72"/>
    </location>
</feature>
<dbReference type="PANTHER" id="PTHR48100">
    <property type="entry name" value="BROAD-SPECIFICITY PHOSPHATASE YOR283W-RELATED"/>
    <property type="match status" value="1"/>
</dbReference>
<dbReference type="InterPro" id="IPR050275">
    <property type="entry name" value="PGM_Phosphatase"/>
</dbReference>
<dbReference type="Gene3D" id="3.40.50.1240">
    <property type="entry name" value="Phosphoglycerate mutase-like"/>
    <property type="match status" value="1"/>
</dbReference>
<feature type="compositionally biased region" description="Basic and acidic residues" evidence="2">
    <location>
        <begin position="1"/>
        <end position="15"/>
    </location>
</feature>
<dbReference type="EMBL" id="OZ021741">
    <property type="protein sequence ID" value="CAK9325532.1"/>
    <property type="molecule type" value="Genomic_DNA"/>
</dbReference>
<keyword evidence="4" id="KW-1185">Reference proteome</keyword>
<accession>A0ABP0YYA7</accession>
<dbReference type="SUPFAM" id="SSF53254">
    <property type="entry name" value="Phosphoglycerate mutase-like"/>
    <property type="match status" value="1"/>
</dbReference>